<dbReference type="PROSITE" id="PS00940">
    <property type="entry name" value="GAMMA_THIONIN"/>
    <property type="match status" value="1"/>
</dbReference>
<organism evidence="4 5">
    <name type="scientific">Panicum hallii var. hallii</name>
    <dbReference type="NCBI Taxonomy" id="1504633"/>
    <lineage>
        <taxon>Eukaryota</taxon>
        <taxon>Viridiplantae</taxon>
        <taxon>Streptophyta</taxon>
        <taxon>Embryophyta</taxon>
        <taxon>Tracheophyta</taxon>
        <taxon>Spermatophyta</taxon>
        <taxon>Magnoliopsida</taxon>
        <taxon>Liliopsida</taxon>
        <taxon>Poales</taxon>
        <taxon>Poaceae</taxon>
        <taxon>PACMAD clade</taxon>
        <taxon>Panicoideae</taxon>
        <taxon>Panicodae</taxon>
        <taxon>Paniceae</taxon>
        <taxon>Panicinae</taxon>
        <taxon>Panicum</taxon>
        <taxon>Panicum sect. Panicum</taxon>
    </lineage>
</organism>
<dbReference type="SUPFAM" id="SSF57095">
    <property type="entry name" value="Scorpion toxin-like"/>
    <property type="match status" value="1"/>
</dbReference>
<gene>
    <name evidence="4" type="ORF">GQ55_8G070700</name>
</gene>
<keyword evidence="5" id="KW-1185">Reference proteome</keyword>
<feature type="chain" id="PRO_5015742082" description="Knottins-like domain-containing protein" evidence="2">
    <location>
        <begin position="36"/>
        <end position="99"/>
    </location>
</feature>
<dbReference type="GO" id="GO:0006952">
    <property type="term" value="P:defense response"/>
    <property type="evidence" value="ECO:0007669"/>
    <property type="project" value="InterPro"/>
</dbReference>
<dbReference type="EMBL" id="CM009756">
    <property type="protein sequence ID" value="PUZ44202.1"/>
    <property type="molecule type" value="Genomic_DNA"/>
</dbReference>
<evidence type="ECO:0000256" key="2">
    <source>
        <dbReference type="SAM" id="SignalP"/>
    </source>
</evidence>
<evidence type="ECO:0000259" key="3">
    <source>
        <dbReference type="SMART" id="SM00505"/>
    </source>
</evidence>
<name>A0A2T7CLJ7_9POAL</name>
<dbReference type="InterPro" id="IPR036574">
    <property type="entry name" value="Scorpion_toxin-like_sf"/>
</dbReference>
<feature type="signal peptide" evidence="2">
    <location>
        <begin position="1"/>
        <end position="35"/>
    </location>
</feature>
<keyword evidence="2" id="KW-0732">Signal</keyword>
<proteinExistence type="predicted"/>
<keyword evidence="1" id="KW-1015">Disulfide bond</keyword>
<feature type="domain" description="Knottins-like" evidence="3">
    <location>
        <begin position="39"/>
        <end position="84"/>
    </location>
</feature>
<dbReference type="OrthoDB" id="691674at2759"/>
<reference evidence="4 5" key="1">
    <citation type="submission" date="2018-04" db="EMBL/GenBank/DDBJ databases">
        <title>WGS assembly of Panicum hallii var. hallii HAL2.</title>
        <authorList>
            <person name="Lovell J."/>
            <person name="Jenkins J."/>
            <person name="Lowry D."/>
            <person name="Mamidi S."/>
            <person name="Sreedasyam A."/>
            <person name="Weng X."/>
            <person name="Barry K."/>
            <person name="Bonette J."/>
            <person name="Campitelli B."/>
            <person name="Daum C."/>
            <person name="Gordon S."/>
            <person name="Gould B."/>
            <person name="Lipzen A."/>
            <person name="MacQueen A."/>
            <person name="Palacio-Mejia J."/>
            <person name="Plott C."/>
            <person name="Shakirov E."/>
            <person name="Shu S."/>
            <person name="Yoshinaga Y."/>
            <person name="Zane M."/>
            <person name="Rokhsar D."/>
            <person name="Grimwood J."/>
            <person name="Schmutz J."/>
            <person name="Juenger T."/>
        </authorList>
    </citation>
    <scope>NUCLEOTIDE SEQUENCE [LARGE SCALE GENOMIC DNA]</scope>
    <source>
        <strain evidence="5">cv. HAL2</strain>
    </source>
</reference>
<dbReference type="AlphaFoldDB" id="A0A2T7CLJ7"/>
<dbReference type="SMART" id="SM00505">
    <property type="entry name" value="Knot1"/>
    <property type="match status" value="1"/>
</dbReference>
<sequence>MAPASPKNLSAAAAAAAAVLLLILVILATGEPASAAEQTCRHLSGSYKGICVYNPSCYFACTDESAGNIDGACHTLRCWCYTKCPSEIVAAASAPMIQP</sequence>
<evidence type="ECO:0000256" key="1">
    <source>
        <dbReference type="ARBA" id="ARBA00023157"/>
    </source>
</evidence>
<dbReference type="Proteomes" id="UP000244336">
    <property type="component" value="Chromosome 8"/>
</dbReference>
<dbReference type="InterPro" id="IPR008176">
    <property type="entry name" value="Defensin_plant"/>
</dbReference>
<evidence type="ECO:0000313" key="5">
    <source>
        <dbReference type="Proteomes" id="UP000244336"/>
    </source>
</evidence>
<protein>
    <recommendedName>
        <fullName evidence="3">Knottins-like domain-containing protein</fullName>
    </recommendedName>
</protein>
<dbReference type="Gene3D" id="3.30.30.10">
    <property type="entry name" value="Knottin, scorpion toxin-like"/>
    <property type="match status" value="1"/>
</dbReference>
<evidence type="ECO:0000313" key="4">
    <source>
        <dbReference type="EMBL" id="PUZ44202.1"/>
    </source>
</evidence>
<accession>A0A2T7CLJ7</accession>
<dbReference type="Gramene" id="PUZ44202">
    <property type="protein sequence ID" value="PUZ44202"/>
    <property type="gene ID" value="GQ55_8G070700"/>
</dbReference>
<dbReference type="Pfam" id="PF00304">
    <property type="entry name" value="Gamma-thionin"/>
    <property type="match status" value="1"/>
</dbReference>
<dbReference type="InterPro" id="IPR003614">
    <property type="entry name" value="Knottins"/>
</dbReference>